<gene>
    <name evidence="1" type="ORF">ZHAS_00019251</name>
</gene>
<dbReference type="EMBL" id="KE525350">
    <property type="protein sequence ID" value="KFB50903.1"/>
    <property type="molecule type" value="Genomic_DNA"/>
</dbReference>
<name>A0A084WL09_ANOSI</name>
<accession>A0A084WL09</accession>
<reference evidence="1 3" key="1">
    <citation type="journal article" date="2014" name="BMC Genomics">
        <title>Genome sequence of Anopheles sinensis provides insight into genetics basis of mosquito competence for malaria parasites.</title>
        <authorList>
            <person name="Zhou D."/>
            <person name="Zhang D."/>
            <person name="Ding G."/>
            <person name="Shi L."/>
            <person name="Hou Q."/>
            <person name="Ye Y."/>
            <person name="Xu Y."/>
            <person name="Zhou H."/>
            <person name="Xiong C."/>
            <person name="Li S."/>
            <person name="Yu J."/>
            <person name="Hong S."/>
            <person name="Yu X."/>
            <person name="Zou P."/>
            <person name="Chen C."/>
            <person name="Chang X."/>
            <person name="Wang W."/>
            <person name="Lv Y."/>
            <person name="Sun Y."/>
            <person name="Ma L."/>
            <person name="Shen B."/>
            <person name="Zhu C."/>
        </authorList>
    </citation>
    <scope>NUCLEOTIDE SEQUENCE [LARGE SCALE GENOMIC DNA]</scope>
</reference>
<proteinExistence type="predicted"/>
<dbReference type="EMBL" id="ATLV01024164">
    <property type="status" value="NOT_ANNOTATED_CDS"/>
    <property type="molecule type" value="Genomic_DNA"/>
</dbReference>
<dbReference type="AlphaFoldDB" id="A0A084WL09"/>
<dbReference type="Proteomes" id="UP000030765">
    <property type="component" value="Unassembled WGS sequence"/>
</dbReference>
<protein>
    <submittedName>
        <fullName evidence="1 2">Uncharacterized protein</fullName>
    </submittedName>
</protein>
<evidence type="ECO:0000313" key="2">
    <source>
        <dbReference type="EnsemblMetazoa" id="ASIC019251-PA"/>
    </source>
</evidence>
<sequence>MDAMVGTSINNRASIIVIMPSSGSWPARRKQDSSVDLGMDPQIAPVSCHAMPVR</sequence>
<dbReference type="EnsemblMetazoa" id="ASIC019251-RA">
    <property type="protein sequence ID" value="ASIC019251-PA"/>
    <property type="gene ID" value="ASIC019251"/>
</dbReference>
<reference evidence="2" key="2">
    <citation type="submission" date="2020-05" db="UniProtKB">
        <authorList>
            <consortium name="EnsemblMetazoa"/>
        </authorList>
    </citation>
    <scope>IDENTIFICATION</scope>
</reference>
<evidence type="ECO:0000313" key="1">
    <source>
        <dbReference type="EMBL" id="KFB50903.1"/>
    </source>
</evidence>
<keyword evidence="3" id="KW-1185">Reference proteome</keyword>
<organism evidence="1">
    <name type="scientific">Anopheles sinensis</name>
    <name type="common">Mosquito</name>
    <dbReference type="NCBI Taxonomy" id="74873"/>
    <lineage>
        <taxon>Eukaryota</taxon>
        <taxon>Metazoa</taxon>
        <taxon>Ecdysozoa</taxon>
        <taxon>Arthropoda</taxon>
        <taxon>Hexapoda</taxon>
        <taxon>Insecta</taxon>
        <taxon>Pterygota</taxon>
        <taxon>Neoptera</taxon>
        <taxon>Endopterygota</taxon>
        <taxon>Diptera</taxon>
        <taxon>Nematocera</taxon>
        <taxon>Culicoidea</taxon>
        <taxon>Culicidae</taxon>
        <taxon>Anophelinae</taxon>
        <taxon>Anopheles</taxon>
    </lineage>
</organism>
<evidence type="ECO:0000313" key="3">
    <source>
        <dbReference type="Proteomes" id="UP000030765"/>
    </source>
</evidence>
<dbReference type="VEuPathDB" id="VectorBase:ASIC019251"/>